<dbReference type="EMBL" id="LR699119">
    <property type="protein sequence ID" value="VVC75876.1"/>
    <property type="molecule type" value="Genomic_DNA"/>
</dbReference>
<name>A0A5E4PHS3_9COXI</name>
<reference evidence="2 3" key="1">
    <citation type="submission" date="2019-08" db="EMBL/GenBank/DDBJ databases">
        <authorList>
            <person name="Guy L."/>
        </authorList>
    </citation>
    <scope>NUCLEOTIDE SEQUENCE [LARGE SCALE GENOMIC DNA]</scope>
    <source>
        <strain evidence="2 3">SGT-108</strain>
    </source>
</reference>
<feature type="chain" id="PRO_5022870454" evidence="1">
    <location>
        <begin position="26"/>
        <end position="136"/>
    </location>
</feature>
<feature type="signal peptide" evidence="1">
    <location>
        <begin position="1"/>
        <end position="25"/>
    </location>
</feature>
<dbReference type="AlphaFoldDB" id="A0A5E4PHS3"/>
<organism evidence="2 3">
    <name type="scientific">Aquicella siphonis</name>
    <dbReference type="NCBI Taxonomy" id="254247"/>
    <lineage>
        <taxon>Bacteria</taxon>
        <taxon>Pseudomonadati</taxon>
        <taxon>Pseudomonadota</taxon>
        <taxon>Gammaproteobacteria</taxon>
        <taxon>Legionellales</taxon>
        <taxon>Coxiellaceae</taxon>
        <taxon>Aquicella</taxon>
    </lineage>
</organism>
<proteinExistence type="predicted"/>
<dbReference type="Proteomes" id="UP000324194">
    <property type="component" value="Chromosome 1"/>
</dbReference>
<evidence type="ECO:0000313" key="2">
    <source>
        <dbReference type="EMBL" id="VVC75876.1"/>
    </source>
</evidence>
<dbReference type="RefSeq" id="WP_148339146.1">
    <property type="nucleotide sequence ID" value="NZ_LR699119.1"/>
</dbReference>
<keyword evidence="1" id="KW-0732">Signal</keyword>
<dbReference type="InterPro" id="IPR056211">
    <property type="entry name" value="NttC-like"/>
</dbReference>
<evidence type="ECO:0000256" key="1">
    <source>
        <dbReference type="SAM" id="SignalP"/>
    </source>
</evidence>
<sequence length="136" mass="14051">MTIKKIISIGVLAAGLCSVPLAAQAGLTIVNNTDKDSTSIINDGMCSSSLSGGITKAHSTNKVSDIIIGFACYGHASDCKADVYMTDNCSGDKVATVMFDTKKGIYDIKNVDTTKFKISGSGFTVNLDSGSALAVK</sequence>
<gene>
    <name evidence="2" type="ORF">AQUSIP_11770</name>
</gene>
<dbReference type="KEGG" id="asip:AQUSIP_11770"/>
<protein>
    <submittedName>
        <fullName evidence="2">Uncharacterized protein</fullName>
    </submittedName>
</protein>
<dbReference type="Pfam" id="PF24268">
    <property type="entry name" value="NttC"/>
    <property type="match status" value="1"/>
</dbReference>
<evidence type="ECO:0000313" key="3">
    <source>
        <dbReference type="Proteomes" id="UP000324194"/>
    </source>
</evidence>
<accession>A0A5E4PHS3</accession>
<dbReference type="OrthoDB" id="9989542at2"/>
<keyword evidence="3" id="KW-1185">Reference proteome</keyword>